<gene>
    <name evidence="1" type="ORF">LNINA_LOCUS14630</name>
</gene>
<accession>A0AAV1K659</accession>
<proteinExistence type="predicted"/>
<dbReference type="EMBL" id="CAVLEF010000280">
    <property type="protein sequence ID" value="CAK1555844.1"/>
    <property type="molecule type" value="Genomic_DNA"/>
</dbReference>
<protein>
    <submittedName>
        <fullName evidence="1">Uncharacterized protein</fullName>
    </submittedName>
</protein>
<name>A0AAV1K659_9NEOP</name>
<evidence type="ECO:0000313" key="2">
    <source>
        <dbReference type="Proteomes" id="UP001497472"/>
    </source>
</evidence>
<evidence type="ECO:0000313" key="1">
    <source>
        <dbReference type="EMBL" id="CAK1555844.1"/>
    </source>
</evidence>
<organism evidence="1 2">
    <name type="scientific">Leptosia nina</name>
    <dbReference type="NCBI Taxonomy" id="320188"/>
    <lineage>
        <taxon>Eukaryota</taxon>
        <taxon>Metazoa</taxon>
        <taxon>Ecdysozoa</taxon>
        <taxon>Arthropoda</taxon>
        <taxon>Hexapoda</taxon>
        <taxon>Insecta</taxon>
        <taxon>Pterygota</taxon>
        <taxon>Neoptera</taxon>
        <taxon>Endopterygota</taxon>
        <taxon>Lepidoptera</taxon>
        <taxon>Glossata</taxon>
        <taxon>Ditrysia</taxon>
        <taxon>Papilionoidea</taxon>
        <taxon>Pieridae</taxon>
        <taxon>Pierinae</taxon>
        <taxon>Leptosia</taxon>
    </lineage>
</organism>
<sequence length="79" mass="8736">MLTGALGLGRPITPQVPHQTAAATAPTVLLHPVGVQYTHPDQYRGRPFKDILTPISHNRRGRPGPHSRPQFFMKYLGTL</sequence>
<keyword evidence="2" id="KW-1185">Reference proteome</keyword>
<dbReference type="Proteomes" id="UP001497472">
    <property type="component" value="Unassembled WGS sequence"/>
</dbReference>
<reference evidence="1 2" key="1">
    <citation type="submission" date="2023-11" db="EMBL/GenBank/DDBJ databases">
        <authorList>
            <person name="Okamura Y."/>
        </authorList>
    </citation>
    <scope>NUCLEOTIDE SEQUENCE [LARGE SCALE GENOMIC DNA]</scope>
</reference>
<dbReference type="AlphaFoldDB" id="A0AAV1K659"/>
<comment type="caution">
    <text evidence="1">The sequence shown here is derived from an EMBL/GenBank/DDBJ whole genome shotgun (WGS) entry which is preliminary data.</text>
</comment>